<proteinExistence type="inferred from homology"/>
<dbReference type="PROSITE" id="PS50011">
    <property type="entry name" value="PROTEIN_KINASE_DOM"/>
    <property type="match status" value="1"/>
</dbReference>
<protein>
    <recommendedName>
        <fullName evidence="1">cAMP-dependent protein kinase</fullName>
        <ecNumber evidence="1">2.7.11.11</ecNumber>
    </recommendedName>
</protein>
<dbReference type="InterPro" id="IPR044109">
    <property type="entry name" value="STKc_PKA"/>
</dbReference>
<dbReference type="GO" id="GO:0005952">
    <property type="term" value="C:cAMP-dependent protein kinase complex"/>
    <property type="evidence" value="ECO:0007669"/>
    <property type="project" value="TreeGrafter"/>
</dbReference>
<keyword evidence="4 10" id="KW-0547">Nucleotide-binding</keyword>
<keyword evidence="5 11" id="KW-0418">Kinase</keyword>
<dbReference type="SMART" id="SM00133">
    <property type="entry name" value="S_TK_X"/>
    <property type="match status" value="1"/>
</dbReference>
<dbReference type="STRING" id="6185.A0A095AH96"/>
<evidence type="ECO:0000256" key="7">
    <source>
        <dbReference type="ARBA" id="ARBA00023149"/>
    </source>
</evidence>
<keyword evidence="7" id="KW-0114">cAMP</keyword>
<evidence type="ECO:0000256" key="3">
    <source>
        <dbReference type="ARBA" id="ARBA00022679"/>
    </source>
</evidence>
<dbReference type="InterPro" id="IPR000719">
    <property type="entry name" value="Prot_kinase_dom"/>
</dbReference>
<dbReference type="PROSITE" id="PS00107">
    <property type="entry name" value="PROTEIN_KINASE_ATP"/>
    <property type="match status" value="1"/>
</dbReference>
<accession>A0A095AH96</accession>
<dbReference type="InterPro" id="IPR000961">
    <property type="entry name" value="AGC-kinase_C"/>
</dbReference>
<keyword evidence="2 10" id="KW-0723">Serine/threonine-protein kinase</keyword>
<evidence type="ECO:0000256" key="8">
    <source>
        <dbReference type="ARBA" id="ARBA00047292"/>
    </source>
</evidence>
<reference evidence="11" key="1">
    <citation type="journal article" date="2012" name="Nat. Genet.">
        <title>Whole-genome sequence of Schistosoma haematobium.</title>
        <authorList>
            <person name="Young N.D."/>
            <person name="Jex A.R."/>
            <person name="Li B."/>
            <person name="Liu S."/>
            <person name="Yang L."/>
            <person name="Xiong Z."/>
            <person name="Li Y."/>
            <person name="Cantacessi C."/>
            <person name="Hall R.S."/>
            <person name="Xu X."/>
            <person name="Chen F."/>
            <person name="Wu X."/>
            <person name="Zerlotini A."/>
            <person name="Oliveira G."/>
            <person name="Hofmann A."/>
            <person name="Zhang G."/>
            <person name="Fang X."/>
            <person name="Kang Y."/>
            <person name="Campbell B.E."/>
            <person name="Loukas A."/>
            <person name="Ranganathan S."/>
            <person name="Rollinson D."/>
            <person name="Rinaldi G."/>
            <person name="Brindley P.J."/>
            <person name="Yang H."/>
            <person name="Wang J."/>
            <person name="Wang J."/>
            <person name="Gasser R.B."/>
        </authorList>
    </citation>
    <scope>NUCLEOTIDE SEQUENCE [LARGE SCALE GENOMIC DNA]</scope>
</reference>
<dbReference type="FunFam" id="1.10.510.10:FF:000005">
    <property type="entry name" value="cAMP-dependent protein kinase catalytic subunit alpha"/>
    <property type="match status" value="1"/>
</dbReference>
<evidence type="ECO:0000313" key="11">
    <source>
        <dbReference type="EMBL" id="KGB33301.1"/>
    </source>
</evidence>
<name>A0A095AH96_SCHHA</name>
<dbReference type="PROSITE" id="PS51285">
    <property type="entry name" value="AGC_KINASE_CTER"/>
    <property type="match status" value="1"/>
</dbReference>
<dbReference type="PROSITE" id="PS00108">
    <property type="entry name" value="PROTEIN_KINASE_ST"/>
    <property type="match status" value="1"/>
</dbReference>
<dbReference type="SMART" id="SM00220">
    <property type="entry name" value="S_TKc"/>
    <property type="match status" value="1"/>
</dbReference>
<dbReference type="InterPro" id="IPR008271">
    <property type="entry name" value="Ser/Thr_kinase_AS"/>
</dbReference>
<keyword evidence="3" id="KW-0808">Transferase</keyword>
<dbReference type="EMBL" id="KL250541">
    <property type="protein sequence ID" value="KGB33301.1"/>
    <property type="molecule type" value="Genomic_DNA"/>
</dbReference>
<dbReference type="PANTHER" id="PTHR24353">
    <property type="entry name" value="CYCLIC NUCLEOTIDE-DEPENDENT PROTEIN KINASE"/>
    <property type="match status" value="1"/>
</dbReference>
<keyword evidence="6 10" id="KW-0067">ATP-binding</keyword>
<evidence type="ECO:0000256" key="9">
    <source>
        <dbReference type="ARBA" id="ARBA00047454"/>
    </source>
</evidence>
<dbReference type="GO" id="GO:0005829">
    <property type="term" value="C:cytosol"/>
    <property type="evidence" value="ECO:0007669"/>
    <property type="project" value="TreeGrafter"/>
</dbReference>
<dbReference type="EC" id="2.7.11.11" evidence="1"/>
<evidence type="ECO:0000256" key="5">
    <source>
        <dbReference type="ARBA" id="ARBA00022777"/>
    </source>
</evidence>
<evidence type="ECO:0000256" key="4">
    <source>
        <dbReference type="ARBA" id="ARBA00022741"/>
    </source>
</evidence>
<evidence type="ECO:0000256" key="1">
    <source>
        <dbReference type="ARBA" id="ARBA00012444"/>
    </source>
</evidence>
<sequence>MKNFQCQNFFTSSSPAASSLTTKINLSNNERIITRKHFHVAKSYGNHTFKVINKTQHVSKIFKICIENKNFRLELVQHSYSLIYDLMCNKIGDYLEKESRVFEQKWSHPTQSNATLNQFDRIKTLGTGSFGRVMLVKDKKTQMYYAMKILEKQKVVKLKQVEHTLNEKKILQAINFPFLVSMDFSFKDNSNLYMVLEFVSGGEMFSYLRRVGKFSEEDSRFYASQVVLAFEYLHSFDLIYRDLKPENLLIASDGYLKVTDFGFAKKIKGRTWTLCGTPEYLAPEIILSKGYNKAVDWWALGILIYEMACGYPPFFADQPIEIYEKIVAGKVRFPGHVSSDLKNLLKQLLQTDLTKRYGNLKNGVDDIKCHKWFRPTNWVAVYQKEICAPFLPPCKGPGDTSNFDDYEEEPLRISKTDYCSKEFEEF</sequence>
<dbReference type="CDD" id="cd14209">
    <property type="entry name" value="STKc_PKA"/>
    <property type="match status" value="1"/>
</dbReference>
<dbReference type="PANTHER" id="PTHR24353:SF153">
    <property type="entry name" value="CAMP-DEPENDENT PROTEIN KINASE CATALYTIC SUBUNIT 1"/>
    <property type="match status" value="1"/>
</dbReference>
<evidence type="ECO:0000256" key="6">
    <source>
        <dbReference type="ARBA" id="ARBA00022840"/>
    </source>
</evidence>
<dbReference type="GO" id="GO:0004691">
    <property type="term" value="F:cAMP-dependent protein kinase activity"/>
    <property type="evidence" value="ECO:0007669"/>
    <property type="project" value="UniProtKB-EC"/>
</dbReference>
<dbReference type="Gene3D" id="3.30.200.20">
    <property type="entry name" value="Phosphorylase Kinase, domain 1"/>
    <property type="match status" value="1"/>
</dbReference>
<dbReference type="AlphaFoldDB" id="A0A095AH96"/>
<gene>
    <name evidence="11" type="ORF">MS3_01461</name>
</gene>
<comment type="catalytic activity">
    <reaction evidence="8">
        <text>L-threonyl-[protein] + ATP = O-phospho-L-threonyl-[protein] + ADP + H(+)</text>
        <dbReference type="Rhea" id="RHEA:46608"/>
        <dbReference type="Rhea" id="RHEA-COMP:11060"/>
        <dbReference type="Rhea" id="RHEA-COMP:11605"/>
        <dbReference type="ChEBI" id="CHEBI:15378"/>
        <dbReference type="ChEBI" id="CHEBI:30013"/>
        <dbReference type="ChEBI" id="CHEBI:30616"/>
        <dbReference type="ChEBI" id="CHEBI:61977"/>
        <dbReference type="ChEBI" id="CHEBI:456216"/>
        <dbReference type="EC" id="2.7.11.11"/>
    </reaction>
</comment>
<evidence type="ECO:0000256" key="10">
    <source>
        <dbReference type="RuleBase" id="RU000304"/>
    </source>
</evidence>
<dbReference type="Pfam" id="PF00069">
    <property type="entry name" value="Pkinase"/>
    <property type="match status" value="1"/>
</dbReference>
<dbReference type="FunFam" id="3.30.200.20:FF:000005">
    <property type="entry name" value="cAMP-dependent protein kinase catalytic subunit"/>
    <property type="match status" value="1"/>
</dbReference>
<comment type="similarity">
    <text evidence="10">Belongs to the protein kinase superfamily.</text>
</comment>
<organism evidence="11">
    <name type="scientific">Schistosoma haematobium</name>
    <name type="common">Blood fluke</name>
    <dbReference type="NCBI Taxonomy" id="6185"/>
    <lineage>
        <taxon>Eukaryota</taxon>
        <taxon>Metazoa</taxon>
        <taxon>Spiralia</taxon>
        <taxon>Lophotrochozoa</taxon>
        <taxon>Platyhelminthes</taxon>
        <taxon>Trematoda</taxon>
        <taxon>Digenea</taxon>
        <taxon>Strigeidida</taxon>
        <taxon>Schistosomatoidea</taxon>
        <taxon>Schistosomatidae</taxon>
        <taxon>Schistosoma</taxon>
    </lineage>
</organism>
<comment type="catalytic activity">
    <reaction evidence="9">
        <text>L-seryl-[protein] + ATP = O-phospho-L-seryl-[protein] + ADP + H(+)</text>
        <dbReference type="Rhea" id="RHEA:17989"/>
        <dbReference type="Rhea" id="RHEA-COMP:9863"/>
        <dbReference type="Rhea" id="RHEA-COMP:11604"/>
        <dbReference type="ChEBI" id="CHEBI:15378"/>
        <dbReference type="ChEBI" id="CHEBI:29999"/>
        <dbReference type="ChEBI" id="CHEBI:30616"/>
        <dbReference type="ChEBI" id="CHEBI:83421"/>
        <dbReference type="ChEBI" id="CHEBI:456216"/>
        <dbReference type="EC" id="2.7.11.11"/>
    </reaction>
</comment>
<dbReference type="GO" id="GO:0005524">
    <property type="term" value="F:ATP binding"/>
    <property type="evidence" value="ECO:0007669"/>
    <property type="project" value="UniProtKB-UniRule"/>
</dbReference>
<dbReference type="InterPro" id="IPR017441">
    <property type="entry name" value="Protein_kinase_ATP_BS"/>
</dbReference>
<evidence type="ECO:0000256" key="2">
    <source>
        <dbReference type="ARBA" id="ARBA00022527"/>
    </source>
</evidence>
<dbReference type="GO" id="GO:0005634">
    <property type="term" value="C:nucleus"/>
    <property type="evidence" value="ECO:0007669"/>
    <property type="project" value="TreeGrafter"/>
</dbReference>
<dbReference type="InterPro" id="IPR011009">
    <property type="entry name" value="Kinase-like_dom_sf"/>
</dbReference>
<dbReference type="Gene3D" id="1.10.510.10">
    <property type="entry name" value="Transferase(Phosphotransferase) domain 1"/>
    <property type="match status" value="1"/>
</dbReference>
<dbReference type="SUPFAM" id="SSF56112">
    <property type="entry name" value="Protein kinase-like (PK-like)"/>
    <property type="match status" value="1"/>
</dbReference>